<name>A0A1M6Q4F6_9FIRM</name>
<gene>
    <name evidence="1" type="ORF">SAMN02745123_00899</name>
</gene>
<organism evidence="1 2">
    <name type="scientific">Desulforamulus aeronauticus DSM 10349</name>
    <dbReference type="NCBI Taxonomy" id="1121421"/>
    <lineage>
        <taxon>Bacteria</taxon>
        <taxon>Bacillati</taxon>
        <taxon>Bacillota</taxon>
        <taxon>Clostridia</taxon>
        <taxon>Eubacteriales</taxon>
        <taxon>Peptococcaceae</taxon>
        <taxon>Desulforamulus</taxon>
    </lineage>
</organism>
<dbReference type="EMBL" id="FRAR01000007">
    <property type="protein sequence ID" value="SHK15139.1"/>
    <property type="molecule type" value="Genomic_DNA"/>
</dbReference>
<dbReference type="RefSeq" id="WP_072911239.1">
    <property type="nucleotide sequence ID" value="NZ_FRAR01000007.1"/>
</dbReference>
<accession>A0A1M6Q4F6</accession>
<dbReference type="SUPFAM" id="SSF52540">
    <property type="entry name" value="P-loop containing nucleoside triphosphate hydrolases"/>
    <property type="match status" value="1"/>
</dbReference>
<evidence type="ECO:0000313" key="1">
    <source>
        <dbReference type="EMBL" id="SHK15139.1"/>
    </source>
</evidence>
<proteinExistence type="predicted"/>
<dbReference type="InterPro" id="IPR027417">
    <property type="entry name" value="P-loop_NTPase"/>
</dbReference>
<dbReference type="STRING" id="1121421.SAMN02745123_00899"/>
<evidence type="ECO:0000313" key="2">
    <source>
        <dbReference type="Proteomes" id="UP000183997"/>
    </source>
</evidence>
<keyword evidence="2" id="KW-1185">Reference proteome</keyword>
<dbReference type="Proteomes" id="UP000183997">
    <property type="component" value="Unassembled WGS sequence"/>
</dbReference>
<reference evidence="2" key="1">
    <citation type="submission" date="2016-11" db="EMBL/GenBank/DDBJ databases">
        <authorList>
            <person name="Varghese N."/>
            <person name="Submissions S."/>
        </authorList>
    </citation>
    <scope>NUCLEOTIDE SEQUENCE [LARGE SCALE GENOMIC DNA]</scope>
    <source>
        <strain evidence="2">DSM 10349</strain>
    </source>
</reference>
<dbReference type="OrthoDB" id="7051144at2"/>
<evidence type="ECO:0008006" key="3">
    <source>
        <dbReference type="Google" id="ProtNLM"/>
    </source>
</evidence>
<protein>
    <recommendedName>
        <fullName evidence="3">ATPase family associated with various cellular activities (AAA)</fullName>
    </recommendedName>
</protein>
<sequence>MFEINWNILKAKFNGKEQITFENISYLLFCDEFNQDRGIFRYKNQTGIETEPIENEGKIIGFQAKFYETKISDNVKDIEDSIAKAKYKNPNLNKILFYINQEFSESNKNGQKEPQYKIEIDNFAIGKGIEIEWRVPSHFERQLTLENNISLAKHFFALEKSTFDLIQDLSQHTESILTPIRTDIEFKGNVIKLDRLAILADLKIVLAKSPVVILSGKGGIGKTAVIKDFYNQVKETVPVIMFKATEFNTSNINRLFNVYGNFTLTDFIAEYQRIEEKYIIIDSAEKLSDIEDQSTFQEFLSSLINNKWKVIFTTRYSYLDDLKFQLIETYSLSFTPLNIEEISEEELNQLSNKYYFNLPENERLLELLRNPFYLAEYLHEYENIERSTSLTDFKNHLWYKQIAKSVYQKGNIHIRRESCFLQIAQKRANDGHFFVSAEGYDNEALQALEADEIIKYDANAGGYFITHDIYEEWALDKIIERFYISLVDYENFFAALGSSLPVRRSFRSWLSEKLFINQENIKSLIEQSLVSDNIESFWKDEMIVSVLLSDYAGVFFRLFEAKLLENEEALLMRVVFLLRIACKEIDDGFLPTLFTQPKGSGWSYVIDFIHSHKEMLGNKHMPTILPMLVDWNNKNTHGDTTKKASQIALFYYENIVSGSGFGKGEVKDQLIRVILQGSAEIKEELIRIFDGILNRNEPNHRDRDYKLVEVILTSITDSYEVIKVLPGYVIKLAELFWVHRPRKDDDWFGYRTPGIEEKFGLSHGSNSRYFPPSALQTPIYQLLRCAPNITINFILTFTNKAAENYASSELKYETEEIEVLLIDNSSIKQYISNRLWNTYRGTQVSTHLLESMHMAVEKWLLDYAKVGTPEQLENLCYYLIKNSHSASVTAVVASIVMAHPSKLFNIAKILFRTKEFFYYDTKRMVLESSVKATCSIGYGFNYKHDIHSNERIKTCDDPHRKKTLEFLAIEYQFFRSADVSAEEAEKRQQFLWGIFDGYYKELQEISEETEDSRTWRLYLARMDRRKMSPELETTEEGVLINFNPQIDPEFKKYSEDSRQQYNDAYKHMPLYLWSRHRFDNEKDKYCQYRQYENNPQSVIAEVEEIIQTLKKGETEDFRLFNHATPAYACSILVRDFNNLLNTEEMEFCKDIIVEYSSLPLWVERYIYQVTDGIEPAICALPHLFNYFSKDKEVAGGIKAVLTALLLSIHTEISTFTARAILQNLWDIGFEDAHSIFLGYLYLKPKYDSLIDEIHKENYSKGIYEISDNQVLEIFDQKYEDDLEKIISYEIKYDDIPDIQKMDLDVLTRAFELLPLGTQHDDHNKFVLEIFPVFAERIFERDRYHNDEERFDYKLKTRFLDKFAAFVLTADKKLIDAYIKPFVENFKVADDTDKFFQHFISAEDRLNRYEEFWMVWHLFYENIKAISTRKHYYHDTRDTIYNYLLAWPYWTKTAKEWHSLKGREKLFYKKASEDMGHFPPVLYSISKVLNEIGSNFLEDGIFWLSNMVEKNKNLLSEELEVNTIYYLENIVRKYVLTYRQRIKTTLHIKKAVISILNFLVERGSATGYLLRENIL</sequence>
<dbReference type="Gene3D" id="3.40.50.300">
    <property type="entry name" value="P-loop containing nucleotide triphosphate hydrolases"/>
    <property type="match status" value="1"/>
</dbReference>
<dbReference type="NCBIfam" id="NF041815">
    <property type="entry name" value="Avs4"/>
    <property type="match status" value="1"/>
</dbReference>